<dbReference type="Pfam" id="PF03176">
    <property type="entry name" value="MMPL"/>
    <property type="match status" value="1"/>
</dbReference>
<dbReference type="EMBL" id="JAKWBL010000004">
    <property type="protein sequence ID" value="MCH5600072.1"/>
    <property type="molecule type" value="Genomic_DNA"/>
</dbReference>
<keyword evidence="3 6" id="KW-0812">Transmembrane</keyword>
<dbReference type="Proteomes" id="UP001202248">
    <property type="component" value="Unassembled WGS sequence"/>
</dbReference>
<keyword evidence="4 6" id="KW-1133">Transmembrane helix</keyword>
<keyword evidence="2" id="KW-1003">Cell membrane</keyword>
<sequence>MLQPAELAKSLSRSSSILGIPSATPIKNIVLNDPSGISFLALKKLQQLQYEDNFTLFQNHFVTKDKKTLLLFVTPTFAAGNTGKNQNLFNAIENIADSLNTSHSNTNTQYFGAAVVSQNNAAQLRKDTLFTQGITILFLILFFGFYFRKKRAPLLILVPVIYGAAFSLAAIYFIKGSISVIALGTGSIVLGIAVNYSLHVFNHHRHVSHIKNVIKDLSFPLTIGSITTILGFFSLQYAASDMLKDLGLFAGFSLIGAAFCSLVFLPHFISSGHHTNVQPSWLDKISSVRLETNKWLVVVIVLITIFLYPQAKKVGFEPDMMGLNYMSPKVKLAETKMNSISGAALKSIYAVTEGNELDDALKKSETLQTTIDNLKTKGFISTSSGVSNLFISDSLQQKRIERWNAYWTPEKNNK</sequence>
<keyword evidence="5 6" id="KW-0472">Membrane</keyword>
<dbReference type="RefSeq" id="WP_240832086.1">
    <property type="nucleotide sequence ID" value="NZ_JAKWBL010000004.1"/>
</dbReference>
<feature type="transmembrane region" description="Helical" evidence="6">
    <location>
        <begin position="219"/>
        <end position="240"/>
    </location>
</feature>
<feature type="transmembrane region" description="Helical" evidence="6">
    <location>
        <begin position="180"/>
        <end position="198"/>
    </location>
</feature>
<reference evidence="8 9" key="1">
    <citation type="submission" date="2022-02" db="EMBL/GenBank/DDBJ databases">
        <authorList>
            <person name="Min J."/>
        </authorList>
    </citation>
    <scope>NUCLEOTIDE SEQUENCE [LARGE SCALE GENOMIC DNA]</scope>
    <source>
        <strain evidence="8 9">GR10-1</strain>
    </source>
</reference>
<evidence type="ECO:0000256" key="4">
    <source>
        <dbReference type="ARBA" id="ARBA00022989"/>
    </source>
</evidence>
<proteinExistence type="predicted"/>
<evidence type="ECO:0000313" key="8">
    <source>
        <dbReference type="EMBL" id="MCH5600072.1"/>
    </source>
</evidence>
<evidence type="ECO:0000259" key="7">
    <source>
        <dbReference type="Pfam" id="PF03176"/>
    </source>
</evidence>
<dbReference type="InterPro" id="IPR004869">
    <property type="entry name" value="MMPL_dom"/>
</dbReference>
<dbReference type="PANTHER" id="PTHR33406">
    <property type="entry name" value="MEMBRANE PROTEIN MJ1562-RELATED"/>
    <property type="match status" value="1"/>
</dbReference>
<feature type="transmembrane region" description="Helical" evidence="6">
    <location>
        <begin position="154"/>
        <end position="174"/>
    </location>
</feature>
<dbReference type="SUPFAM" id="SSF82866">
    <property type="entry name" value="Multidrug efflux transporter AcrB transmembrane domain"/>
    <property type="match status" value="1"/>
</dbReference>
<evidence type="ECO:0000256" key="3">
    <source>
        <dbReference type="ARBA" id="ARBA00022692"/>
    </source>
</evidence>
<feature type="transmembrane region" description="Helical" evidence="6">
    <location>
        <begin position="295"/>
        <end position="311"/>
    </location>
</feature>
<feature type="transmembrane region" description="Helical" evidence="6">
    <location>
        <begin position="129"/>
        <end position="147"/>
    </location>
</feature>
<dbReference type="PANTHER" id="PTHR33406:SF13">
    <property type="entry name" value="MEMBRANE PROTEIN YDFJ"/>
    <property type="match status" value="1"/>
</dbReference>
<evidence type="ECO:0000313" key="9">
    <source>
        <dbReference type="Proteomes" id="UP001202248"/>
    </source>
</evidence>
<evidence type="ECO:0000256" key="1">
    <source>
        <dbReference type="ARBA" id="ARBA00004651"/>
    </source>
</evidence>
<evidence type="ECO:0000256" key="5">
    <source>
        <dbReference type="ARBA" id="ARBA00023136"/>
    </source>
</evidence>
<feature type="domain" description="Membrane transport protein MMPL" evidence="7">
    <location>
        <begin position="57"/>
        <end position="269"/>
    </location>
</feature>
<evidence type="ECO:0000256" key="2">
    <source>
        <dbReference type="ARBA" id="ARBA00022475"/>
    </source>
</evidence>
<protein>
    <submittedName>
        <fullName evidence="8">MMPL family transporter</fullName>
    </submittedName>
</protein>
<comment type="caution">
    <text evidence="8">The sequence shown here is derived from an EMBL/GenBank/DDBJ whole genome shotgun (WGS) entry which is preliminary data.</text>
</comment>
<evidence type="ECO:0000256" key="6">
    <source>
        <dbReference type="SAM" id="Phobius"/>
    </source>
</evidence>
<keyword evidence="9" id="KW-1185">Reference proteome</keyword>
<accession>A0ABS9SNY7</accession>
<dbReference type="Gene3D" id="1.20.1640.10">
    <property type="entry name" value="Multidrug efflux transporter AcrB transmembrane domain"/>
    <property type="match status" value="1"/>
</dbReference>
<comment type="subcellular location">
    <subcellularLocation>
        <location evidence="1">Cell membrane</location>
        <topology evidence="1">Multi-pass membrane protein</topology>
    </subcellularLocation>
</comment>
<organism evidence="8 9">
    <name type="scientific">Niabella ginsengisoli</name>
    <dbReference type="NCBI Taxonomy" id="522298"/>
    <lineage>
        <taxon>Bacteria</taxon>
        <taxon>Pseudomonadati</taxon>
        <taxon>Bacteroidota</taxon>
        <taxon>Chitinophagia</taxon>
        <taxon>Chitinophagales</taxon>
        <taxon>Chitinophagaceae</taxon>
        <taxon>Niabella</taxon>
    </lineage>
</organism>
<feature type="transmembrane region" description="Helical" evidence="6">
    <location>
        <begin position="246"/>
        <end position="265"/>
    </location>
</feature>
<name>A0ABS9SNY7_9BACT</name>
<dbReference type="InterPro" id="IPR050545">
    <property type="entry name" value="Mycobact_MmpL"/>
</dbReference>
<gene>
    <name evidence="8" type="ORF">MKP09_20195</name>
</gene>